<accession>A0A7U3Q586</accession>
<sequence length="336" mass="39019">MIKTPLVTVFMAAYNAEPFIRQSILSVINQTFGDFQLLIVNDGSTDNTVGVIESIKDPRIKLVHNDGNRGVFYTRNRLLNLAIGKYIAILDSDDVASPDRLELQLAFMESHPDIALCGGNAAVINESGELTGVNYIEPFDETIEVFMLFGNPYINSTAIFKKDVFLALGGYKDYDPAEDFELFTRIAENYPVANLNQTLVNYRIHSNNISIKDNSRQIKNEIRVLHNLRKQLGLTNDELWSAIHLSLYKRQTNQFTVKEYATFLSEVKLANRQTKRYKQNILDEFLFNKWYEILRERKAKAALFLFFDNRLFKWRFCTFKQVRKVFKQSFFSLRNR</sequence>
<dbReference type="CDD" id="cd00761">
    <property type="entry name" value="Glyco_tranf_GTA_type"/>
    <property type="match status" value="1"/>
</dbReference>
<dbReference type="AlphaFoldDB" id="A0A7U3Q586"/>
<gene>
    <name evidence="2" type="ORF">IZT61_17445</name>
</gene>
<protein>
    <submittedName>
        <fullName evidence="2">Glycosyltransferase family 2 protein</fullName>
    </submittedName>
</protein>
<keyword evidence="2" id="KW-0808">Transferase</keyword>
<feature type="domain" description="Glycosyltransferase 2-like" evidence="1">
    <location>
        <begin position="8"/>
        <end position="142"/>
    </location>
</feature>
<dbReference type="Pfam" id="PF00535">
    <property type="entry name" value="Glycos_transf_2"/>
    <property type="match status" value="1"/>
</dbReference>
<dbReference type="RefSeq" id="WP_196098311.1">
    <property type="nucleotide sequence ID" value="NZ_CP064939.1"/>
</dbReference>
<evidence type="ECO:0000259" key="1">
    <source>
        <dbReference type="Pfam" id="PF00535"/>
    </source>
</evidence>
<name>A0A7U3Q586_9SPHI</name>
<dbReference type="InterPro" id="IPR029044">
    <property type="entry name" value="Nucleotide-diphossugar_trans"/>
</dbReference>
<organism evidence="2 3">
    <name type="scientific">Pedobacter endophyticus</name>
    <dbReference type="NCBI Taxonomy" id="2789740"/>
    <lineage>
        <taxon>Bacteria</taxon>
        <taxon>Pseudomonadati</taxon>
        <taxon>Bacteroidota</taxon>
        <taxon>Sphingobacteriia</taxon>
        <taxon>Sphingobacteriales</taxon>
        <taxon>Sphingobacteriaceae</taxon>
        <taxon>Pedobacter</taxon>
    </lineage>
</organism>
<evidence type="ECO:0000313" key="2">
    <source>
        <dbReference type="EMBL" id="QPH38836.1"/>
    </source>
</evidence>
<dbReference type="InterPro" id="IPR050834">
    <property type="entry name" value="Glycosyltransf_2"/>
</dbReference>
<dbReference type="Proteomes" id="UP000594759">
    <property type="component" value="Chromosome"/>
</dbReference>
<keyword evidence="3" id="KW-1185">Reference proteome</keyword>
<dbReference type="InterPro" id="IPR001173">
    <property type="entry name" value="Glyco_trans_2-like"/>
</dbReference>
<dbReference type="PANTHER" id="PTHR43685">
    <property type="entry name" value="GLYCOSYLTRANSFERASE"/>
    <property type="match status" value="1"/>
</dbReference>
<dbReference type="PANTHER" id="PTHR43685:SF10">
    <property type="entry name" value="LACTO-N-NEOTETRAOSE BIOSYNTHESIS GLYCOSYL TRANSFERASE LGTA"/>
    <property type="match status" value="1"/>
</dbReference>
<evidence type="ECO:0000313" key="3">
    <source>
        <dbReference type="Proteomes" id="UP000594759"/>
    </source>
</evidence>
<dbReference type="SUPFAM" id="SSF53448">
    <property type="entry name" value="Nucleotide-diphospho-sugar transferases"/>
    <property type="match status" value="1"/>
</dbReference>
<dbReference type="GO" id="GO:0016740">
    <property type="term" value="F:transferase activity"/>
    <property type="evidence" value="ECO:0007669"/>
    <property type="project" value="UniProtKB-KW"/>
</dbReference>
<dbReference type="EMBL" id="CP064939">
    <property type="protein sequence ID" value="QPH38836.1"/>
    <property type="molecule type" value="Genomic_DNA"/>
</dbReference>
<dbReference type="Gene3D" id="3.90.550.10">
    <property type="entry name" value="Spore Coat Polysaccharide Biosynthesis Protein SpsA, Chain A"/>
    <property type="match status" value="1"/>
</dbReference>
<dbReference type="KEGG" id="pex:IZT61_17445"/>
<reference evidence="2 3" key="1">
    <citation type="submission" date="2020-11" db="EMBL/GenBank/DDBJ databases">
        <title>Pedobacter endophytica, an endophytic bacteria isolated form Carex pumila.</title>
        <authorList>
            <person name="Peng Y."/>
            <person name="Jiang L."/>
            <person name="Lee J."/>
        </authorList>
    </citation>
    <scope>NUCLEOTIDE SEQUENCE [LARGE SCALE GENOMIC DNA]</scope>
    <source>
        <strain evidence="2 3">JBR3-12</strain>
    </source>
</reference>
<proteinExistence type="predicted"/>